<accession>A0ABV7IXL1</accession>
<dbReference type="RefSeq" id="WP_380072138.1">
    <property type="nucleotide sequence ID" value="NZ_JBHRTO010000001.1"/>
</dbReference>
<organism evidence="2 3">
    <name type="scientific">Cypionkella sinensis</name>
    <dbReference type="NCBI Taxonomy" id="1756043"/>
    <lineage>
        <taxon>Bacteria</taxon>
        <taxon>Pseudomonadati</taxon>
        <taxon>Pseudomonadota</taxon>
        <taxon>Alphaproteobacteria</taxon>
        <taxon>Rhodobacterales</taxon>
        <taxon>Paracoccaceae</taxon>
        <taxon>Cypionkella</taxon>
    </lineage>
</organism>
<feature type="domain" description="Mce/MlaD" evidence="1">
    <location>
        <begin position="37"/>
        <end position="114"/>
    </location>
</feature>
<dbReference type="InterPro" id="IPR003399">
    <property type="entry name" value="Mce/MlaD"/>
</dbReference>
<reference evidence="3" key="1">
    <citation type="journal article" date="2019" name="Int. J. Syst. Evol. Microbiol.">
        <title>The Global Catalogue of Microorganisms (GCM) 10K type strain sequencing project: providing services to taxonomists for standard genome sequencing and annotation.</title>
        <authorList>
            <consortium name="The Broad Institute Genomics Platform"/>
            <consortium name="The Broad Institute Genome Sequencing Center for Infectious Disease"/>
            <person name="Wu L."/>
            <person name="Ma J."/>
        </authorList>
    </citation>
    <scope>NUCLEOTIDE SEQUENCE [LARGE SCALE GENOMIC DNA]</scope>
    <source>
        <strain evidence="3">KCTC 52039</strain>
    </source>
</reference>
<protein>
    <submittedName>
        <fullName evidence="2">Outer membrane lipid asymmetry maintenance protein MlaD</fullName>
    </submittedName>
</protein>
<evidence type="ECO:0000259" key="1">
    <source>
        <dbReference type="Pfam" id="PF02470"/>
    </source>
</evidence>
<dbReference type="InterPro" id="IPR030970">
    <property type="entry name" value="ABC_MlaD"/>
</dbReference>
<name>A0ABV7IXL1_9RHOB</name>
<gene>
    <name evidence="2" type="primary">mlaD</name>
    <name evidence="2" type="ORF">ACFOGH_05900</name>
</gene>
<dbReference type="Pfam" id="PF02470">
    <property type="entry name" value="MlaD"/>
    <property type="match status" value="1"/>
</dbReference>
<comment type="caution">
    <text evidence="2">The sequence shown here is derived from an EMBL/GenBank/DDBJ whole genome shotgun (WGS) entry which is preliminary data.</text>
</comment>
<keyword evidence="3" id="KW-1185">Reference proteome</keyword>
<dbReference type="Proteomes" id="UP001595547">
    <property type="component" value="Unassembled WGS sequence"/>
</dbReference>
<proteinExistence type="predicted"/>
<sequence length="160" mass="15892">MSENRAEILAGAAVLAAAIGFLVYATGGHGLSAQAGTYPLKASFRSVDGITPGSDVRLAGVKVGSITALTLNPETFFADATVAIDSKIQLPTDTAILISSEGLLGGNYVELVPGGAPDVLAPGDEIEDTQGSVSLISLLMKFVSGGGSGGDKPAASSTTP</sequence>
<evidence type="ECO:0000313" key="2">
    <source>
        <dbReference type="EMBL" id="MFC3180513.1"/>
    </source>
</evidence>
<dbReference type="PANTHER" id="PTHR33371">
    <property type="entry name" value="INTERMEMBRANE PHOSPHOLIPID TRANSPORT SYSTEM BINDING PROTEIN MLAD-RELATED"/>
    <property type="match status" value="1"/>
</dbReference>
<evidence type="ECO:0000313" key="3">
    <source>
        <dbReference type="Proteomes" id="UP001595547"/>
    </source>
</evidence>
<dbReference type="InterPro" id="IPR052336">
    <property type="entry name" value="MlaD_Phospholipid_Transporter"/>
</dbReference>
<dbReference type="EMBL" id="JBHRTO010000001">
    <property type="protein sequence ID" value="MFC3180513.1"/>
    <property type="molecule type" value="Genomic_DNA"/>
</dbReference>
<dbReference type="NCBIfam" id="TIGR04430">
    <property type="entry name" value="OM_asym_MlaD"/>
    <property type="match status" value="1"/>
</dbReference>
<dbReference type="PANTHER" id="PTHR33371:SF4">
    <property type="entry name" value="INTERMEMBRANE PHOSPHOLIPID TRANSPORT SYSTEM BINDING PROTEIN MLAD"/>
    <property type="match status" value="1"/>
</dbReference>